<accession>A0AAW1QXC8</accession>
<comment type="caution">
    <text evidence="7">The sequence shown here is derived from an EMBL/GenBank/DDBJ whole genome shotgun (WGS) entry which is preliminary data.</text>
</comment>
<dbReference type="InterPro" id="IPR018450">
    <property type="entry name" value="Romo1/Mgr2"/>
</dbReference>
<evidence type="ECO:0000256" key="3">
    <source>
        <dbReference type="ARBA" id="ARBA00022692"/>
    </source>
</evidence>
<keyword evidence="4 6" id="KW-1133">Transmembrane helix</keyword>
<dbReference type="Proteomes" id="UP001445335">
    <property type="component" value="Unassembled WGS sequence"/>
</dbReference>
<gene>
    <name evidence="7" type="ORF">WJX81_006859</name>
</gene>
<feature type="transmembrane region" description="Helical" evidence="6">
    <location>
        <begin position="12"/>
        <end position="30"/>
    </location>
</feature>
<dbReference type="EMBL" id="JALJOU010000067">
    <property type="protein sequence ID" value="KAK9826200.1"/>
    <property type="molecule type" value="Genomic_DNA"/>
</dbReference>
<reference evidence="7 8" key="1">
    <citation type="journal article" date="2024" name="Nat. Commun.">
        <title>Phylogenomics reveals the evolutionary origins of lichenization in chlorophyte algae.</title>
        <authorList>
            <person name="Puginier C."/>
            <person name="Libourel C."/>
            <person name="Otte J."/>
            <person name="Skaloud P."/>
            <person name="Haon M."/>
            <person name="Grisel S."/>
            <person name="Petersen M."/>
            <person name="Berrin J.G."/>
            <person name="Delaux P.M."/>
            <person name="Dal Grande F."/>
            <person name="Keller J."/>
        </authorList>
    </citation>
    <scope>NUCLEOTIDE SEQUENCE [LARGE SCALE GENOMIC DNA]</scope>
    <source>
        <strain evidence="7 8">SAG 245.80</strain>
    </source>
</reference>
<evidence type="ECO:0000256" key="6">
    <source>
        <dbReference type="SAM" id="Phobius"/>
    </source>
</evidence>
<evidence type="ECO:0000256" key="2">
    <source>
        <dbReference type="ARBA" id="ARBA00007839"/>
    </source>
</evidence>
<dbReference type="Pfam" id="PF10247">
    <property type="entry name" value="Romo1"/>
    <property type="match status" value="1"/>
</dbReference>
<feature type="transmembrane region" description="Helical" evidence="6">
    <location>
        <begin position="50"/>
        <end position="69"/>
    </location>
</feature>
<evidence type="ECO:0000313" key="8">
    <source>
        <dbReference type="Proteomes" id="UP001445335"/>
    </source>
</evidence>
<evidence type="ECO:0008006" key="9">
    <source>
        <dbReference type="Google" id="ProtNLM"/>
    </source>
</evidence>
<sequence length="71" mass="7347">MDSRCVNRVATGAGVGAALGASIGALYGTYEAFRYKVPGIYKIRYIGQTTLSSAAVFGLFLGAGSLLHCGR</sequence>
<evidence type="ECO:0000256" key="5">
    <source>
        <dbReference type="ARBA" id="ARBA00023136"/>
    </source>
</evidence>
<proteinExistence type="inferred from homology"/>
<organism evidence="7 8">
    <name type="scientific">Elliptochloris bilobata</name>
    <dbReference type="NCBI Taxonomy" id="381761"/>
    <lineage>
        <taxon>Eukaryota</taxon>
        <taxon>Viridiplantae</taxon>
        <taxon>Chlorophyta</taxon>
        <taxon>core chlorophytes</taxon>
        <taxon>Trebouxiophyceae</taxon>
        <taxon>Trebouxiophyceae incertae sedis</taxon>
        <taxon>Elliptochloris clade</taxon>
        <taxon>Elliptochloris</taxon>
    </lineage>
</organism>
<dbReference type="GO" id="GO:0045039">
    <property type="term" value="P:protein insertion into mitochondrial inner membrane"/>
    <property type="evidence" value="ECO:0007669"/>
    <property type="project" value="TreeGrafter"/>
</dbReference>
<evidence type="ECO:0000256" key="4">
    <source>
        <dbReference type="ARBA" id="ARBA00022989"/>
    </source>
</evidence>
<dbReference type="PANTHER" id="PTHR28525">
    <property type="entry name" value="REACTIVE OXYGEN SPECIES MODULATOR 1"/>
    <property type="match status" value="1"/>
</dbReference>
<dbReference type="GO" id="GO:0005744">
    <property type="term" value="C:TIM23 mitochondrial import inner membrane translocase complex"/>
    <property type="evidence" value="ECO:0007669"/>
    <property type="project" value="TreeGrafter"/>
</dbReference>
<comment type="subcellular location">
    <subcellularLocation>
        <location evidence="1">Membrane</location>
    </subcellularLocation>
</comment>
<dbReference type="GO" id="GO:0030150">
    <property type="term" value="P:protein import into mitochondrial matrix"/>
    <property type="evidence" value="ECO:0007669"/>
    <property type="project" value="TreeGrafter"/>
</dbReference>
<name>A0AAW1QXC8_9CHLO</name>
<keyword evidence="8" id="KW-1185">Reference proteome</keyword>
<keyword evidence="3 6" id="KW-0812">Transmembrane</keyword>
<dbReference type="SMART" id="SM01378">
    <property type="entry name" value="Romo1"/>
    <property type="match status" value="1"/>
</dbReference>
<keyword evidence="5 6" id="KW-0472">Membrane</keyword>
<protein>
    <recommendedName>
        <fullName evidence="9">Reactive oxygen species modulator 1</fullName>
    </recommendedName>
</protein>
<dbReference type="AlphaFoldDB" id="A0AAW1QXC8"/>
<dbReference type="PANTHER" id="PTHR28525:SF1">
    <property type="entry name" value="REACTIVE OXYGEN SPECIES MODULATOR 1"/>
    <property type="match status" value="1"/>
</dbReference>
<comment type="similarity">
    <text evidence="2">Belongs to the MGR2 family.</text>
</comment>
<evidence type="ECO:0000313" key="7">
    <source>
        <dbReference type="EMBL" id="KAK9826200.1"/>
    </source>
</evidence>
<evidence type="ECO:0000256" key="1">
    <source>
        <dbReference type="ARBA" id="ARBA00004370"/>
    </source>
</evidence>